<dbReference type="PANTHER" id="PTHR43312:SF1">
    <property type="entry name" value="NADP-DEPENDENT OXIDOREDUCTASE DOMAIN-CONTAINING PROTEIN"/>
    <property type="match status" value="1"/>
</dbReference>
<proteinExistence type="predicted"/>
<dbReference type="InterPro" id="IPR023210">
    <property type="entry name" value="NADP_OxRdtase_dom"/>
</dbReference>
<dbReference type="InterPro" id="IPR036812">
    <property type="entry name" value="NAD(P)_OxRdtase_dom_sf"/>
</dbReference>
<accession>A0A5C0B654</accession>
<evidence type="ECO:0000313" key="3">
    <source>
        <dbReference type="Proteomes" id="UP000325161"/>
    </source>
</evidence>
<organism evidence="2 3">
    <name type="scientific">Pigmentiphaga aceris</name>
    <dbReference type="NCBI Taxonomy" id="1940612"/>
    <lineage>
        <taxon>Bacteria</taxon>
        <taxon>Pseudomonadati</taxon>
        <taxon>Pseudomonadota</taxon>
        <taxon>Betaproteobacteria</taxon>
        <taxon>Burkholderiales</taxon>
        <taxon>Alcaligenaceae</taxon>
        <taxon>Pigmentiphaga</taxon>
    </lineage>
</organism>
<protein>
    <submittedName>
        <fullName evidence="2">Aldo/keto reductase</fullName>
    </submittedName>
</protein>
<dbReference type="AlphaFoldDB" id="A0A5C0B654"/>
<dbReference type="InterPro" id="IPR053135">
    <property type="entry name" value="AKR2_Oxidoreductase"/>
</dbReference>
<keyword evidence="3" id="KW-1185">Reference proteome</keyword>
<name>A0A5C0B654_9BURK</name>
<dbReference type="CDD" id="cd19095">
    <property type="entry name" value="AKR_PA4992-like"/>
    <property type="match status" value="1"/>
</dbReference>
<dbReference type="InterPro" id="IPR006311">
    <property type="entry name" value="TAT_signal"/>
</dbReference>
<dbReference type="SUPFAM" id="SSF51430">
    <property type="entry name" value="NAD(P)-linked oxidoreductase"/>
    <property type="match status" value="1"/>
</dbReference>
<dbReference type="EMBL" id="CP043046">
    <property type="protein sequence ID" value="QEI09183.1"/>
    <property type="molecule type" value="Genomic_DNA"/>
</dbReference>
<dbReference type="OrthoDB" id="8563187at2"/>
<reference evidence="2 3" key="1">
    <citation type="submission" date="2019-08" db="EMBL/GenBank/DDBJ databases">
        <title>Amphibian skin-associated Pigmentiphaga: genome sequence and occurrence across geography and hosts.</title>
        <authorList>
            <person name="Bletz M.C."/>
            <person name="Bunk B."/>
            <person name="Sproeer C."/>
            <person name="Biwer P."/>
            <person name="Reiter S."/>
            <person name="Rabemananjara F.C.E."/>
            <person name="Schulz S."/>
            <person name="Overmann J."/>
            <person name="Vences M."/>
        </authorList>
    </citation>
    <scope>NUCLEOTIDE SEQUENCE [LARGE SCALE GENOMIC DNA]</scope>
    <source>
        <strain evidence="2 3">Mada1488</strain>
    </source>
</reference>
<feature type="domain" description="NADP-dependent oxidoreductase" evidence="1">
    <location>
        <begin position="66"/>
        <end position="318"/>
    </location>
</feature>
<dbReference type="Proteomes" id="UP000325161">
    <property type="component" value="Chromosome"/>
</dbReference>
<dbReference type="KEGG" id="pacr:FXN63_08165"/>
<evidence type="ECO:0000313" key="2">
    <source>
        <dbReference type="EMBL" id="QEI09183.1"/>
    </source>
</evidence>
<dbReference type="Gene3D" id="3.20.20.100">
    <property type="entry name" value="NADP-dependent oxidoreductase domain"/>
    <property type="match status" value="1"/>
</dbReference>
<dbReference type="Pfam" id="PF00248">
    <property type="entry name" value="Aldo_ket_red"/>
    <property type="match status" value="1"/>
</dbReference>
<sequence>MIASPLDRRHFLQRSLGAGAALAAYPWTLAHGQTAATPVADPRFAAAAPGLITKRVERTGDILPALGLGTFLTFDLLPGAPRTHLADVARRYWEAGVRVLDTSPLYGSAEVTVGDLASASNMNEQLFIANKLWVTGDFLADDSHALRSLQESQLRLWRKRFDVMQCHSLVNVDVAVPLMNLWKKEGFTRLVGVTHHENAYHEVLAKWVQQGSVDFVHVNYSIANRHAEQTVLAAAQQRGVSVLVNMAMEKGRLHKAIGNQPLPDFARELGIANWAQYFLKFVMSHPAVTCCLSSTANPAHAEENLGALRGPLPDADMRERMARYVQGLPGFSQVATLPWYPDKQQQYQGLIRRAQAAQRART</sequence>
<gene>
    <name evidence="2" type="ORF">FXN63_08165</name>
</gene>
<dbReference type="PANTHER" id="PTHR43312">
    <property type="entry name" value="D-THREO-ALDOSE 1-DEHYDROGENASE"/>
    <property type="match status" value="1"/>
</dbReference>
<evidence type="ECO:0000259" key="1">
    <source>
        <dbReference type="Pfam" id="PF00248"/>
    </source>
</evidence>
<dbReference type="PROSITE" id="PS51318">
    <property type="entry name" value="TAT"/>
    <property type="match status" value="1"/>
</dbReference>